<evidence type="ECO:0000313" key="7">
    <source>
        <dbReference type="WBParaSite" id="DME_0001035901-mRNA-1"/>
    </source>
</evidence>
<feature type="domain" description="ShKT" evidence="3">
    <location>
        <begin position="107"/>
        <end position="155"/>
    </location>
</feature>
<dbReference type="Proteomes" id="UP000274756">
    <property type="component" value="Unassembled WGS sequence"/>
</dbReference>
<evidence type="ECO:0000313" key="5">
    <source>
        <dbReference type="Proteomes" id="UP000038040"/>
    </source>
</evidence>
<gene>
    <name evidence="4" type="ORF">DME_LOCUS10888</name>
</gene>
<accession>A0A0N4UQQ6</accession>
<dbReference type="PROSITE" id="PS51670">
    <property type="entry name" value="SHKT"/>
    <property type="match status" value="1"/>
</dbReference>
<dbReference type="Pfam" id="PF01549">
    <property type="entry name" value="ShK"/>
    <property type="match status" value="2"/>
</dbReference>
<keyword evidence="6" id="KW-1185">Reference proteome</keyword>
<dbReference type="AlphaFoldDB" id="A0A0N4UQQ6"/>
<reference evidence="7" key="1">
    <citation type="submission" date="2017-02" db="UniProtKB">
        <authorList>
            <consortium name="WormBaseParasite"/>
        </authorList>
    </citation>
    <scope>IDENTIFICATION</scope>
</reference>
<evidence type="ECO:0000256" key="2">
    <source>
        <dbReference type="SAM" id="SignalP"/>
    </source>
</evidence>
<organism evidence="5 7">
    <name type="scientific">Dracunculus medinensis</name>
    <name type="common">Guinea worm</name>
    <dbReference type="NCBI Taxonomy" id="318479"/>
    <lineage>
        <taxon>Eukaryota</taxon>
        <taxon>Metazoa</taxon>
        <taxon>Ecdysozoa</taxon>
        <taxon>Nematoda</taxon>
        <taxon>Chromadorea</taxon>
        <taxon>Rhabditida</taxon>
        <taxon>Spirurina</taxon>
        <taxon>Dracunculoidea</taxon>
        <taxon>Dracunculidae</taxon>
        <taxon>Dracunculus</taxon>
    </lineage>
</organism>
<dbReference type="SMART" id="SM00254">
    <property type="entry name" value="ShKT"/>
    <property type="match status" value="1"/>
</dbReference>
<dbReference type="WBParaSite" id="DME_0001035901-mRNA-1">
    <property type="protein sequence ID" value="DME_0001035901-mRNA-1"/>
    <property type="gene ID" value="DME_0001035901"/>
</dbReference>
<name>A0A0N4UQQ6_DRAME</name>
<feature type="chain" id="PRO_5033720547" evidence="2">
    <location>
        <begin position="18"/>
        <end position="157"/>
    </location>
</feature>
<feature type="signal peptide" evidence="2">
    <location>
        <begin position="1"/>
        <end position="17"/>
    </location>
</feature>
<dbReference type="InterPro" id="IPR003582">
    <property type="entry name" value="ShKT_dom"/>
</dbReference>
<evidence type="ECO:0000259" key="3">
    <source>
        <dbReference type="PROSITE" id="PS51670"/>
    </source>
</evidence>
<sequence length="157" mass="17438">MLLYFCFWIFLINGIKGGDNDITECNKAVGGFQRPTVEPGLCAHIDLPACAAIFPYQDAPGTILTHRNPGVSYKIPENCTHASLKDFAQRNCPSLCAFCCKAKQFNCANENRNATAAQSNCRDDDQQCSENRRYCTIEPYATVMRGKCRLTCGHCQP</sequence>
<dbReference type="Gene3D" id="1.10.10.1940">
    <property type="match status" value="1"/>
</dbReference>
<dbReference type="Proteomes" id="UP000038040">
    <property type="component" value="Unplaced"/>
</dbReference>
<evidence type="ECO:0000256" key="1">
    <source>
        <dbReference type="PROSITE-ProRule" id="PRU01005"/>
    </source>
</evidence>
<evidence type="ECO:0000313" key="6">
    <source>
        <dbReference type="Proteomes" id="UP000274756"/>
    </source>
</evidence>
<protein>
    <submittedName>
        <fullName evidence="7">ShKT domain-containing protein</fullName>
    </submittedName>
</protein>
<proteinExistence type="predicted"/>
<evidence type="ECO:0000313" key="4">
    <source>
        <dbReference type="EMBL" id="VDN60915.1"/>
    </source>
</evidence>
<reference evidence="4 6" key="2">
    <citation type="submission" date="2018-11" db="EMBL/GenBank/DDBJ databases">
        <authorList>
            <consortium name="Pathogen Informatics"/>
        </authorList>
    </citation>
    <scope>NUCLEOTIDE SEQUENCE [LARGE SCALE GENOMIC DNA]</scope>
</reference>
<keyword evidence="2" id="KW-0732">Signal</keyword>
<comment type="caution">
    <text evidence="1">Lacks conserved residue(s) required for the propagation of feature annotation.</text>
</comment>
<dbReference type="EMBL" id="UYYG01001266">
    <property type="protein sequence ID" value="VDN60915.1"/>
    <property type="molecule type" value="Genomic_DNA"/>
</dbReference>